<evidence type="ECO:0000259" key="1">
    <source>
        <dbReference type="PROSITE" id="PS50943"/>
    </source>
</evidence>
<dbReference type="SMART" id="SM00530">
    <property type="entry name" value="HTH_XRE"/>
    <property type="match status" value="1"/>
</dbReference>
<dbReference type="EMBL" id="CDGG01000001">
    <property type="protein sequence ID" value="CEI82002.1"/>
    <property type="molecule type" value="Genomic_DNA"/>
</dbReference>
<evidence type="ECO:0000313" key="3">
    <source>
        <dbReference type="Proteomes" id="UP000040453"/>
    </source>
</evidence>
<organism evidence="2 3">
    <name type="scientific">Oceanobacillus oncorhynchi</name>
    <dbReference type="NCBI Taxonomy" id="545501"/>
    <lineage>
        <taxon>Bacteria</taxon>
        <taxon>Bacillati</taxon>
        <taxon>Bacillota</taxon>
        <taxon>Bacilli</taxon>
        <taxon>Bacillales</taxon>
        <taxon>Bacillaceae</taxon>
        <taxon>Oceanobacillus</taxon>
    </lineage>
</organism>
<reference evidence="2 3" key="1">
    <citation type="submission" date="2014-11" db="EMBL/GenBank/DDBJ databases">
        <authorList>
            <person name="Urmite Genomes Urmite Genomes"/>
        </authorList>
    </citation>
    <scope>NUCLEOTIDE SEQUENCE [LARGE SCALE GENOMIC DNA]</scope>
    <source>
        <strain evidence="2 3">Oc5</strain>
    </source>
</reference>
<dbReference type="Proteomes" id="UP000040453">
    <property type="component" value="Unassembled WGS sequence"/>
</dbReference>
<gene>
    <name evidence="2" type="ORF">BN997_01857</name>
</gene>
<dbReference type="Gene3D" id="1.10.260.40">
    <property type="entry name" value="lambda repressor-like DNA-binding domains"/>
    <property type="match status" value="1"/>
</dbReference>
<dbReference type="CDD" id="cd00093">
    <property type="entry name" value="HTH_XRE"/>
    <property type="match status" value="1"/>
</dbReference>
<dbReference type="OrthoDB" id="2642285at2"/>
<sequence length="73" mass="8574">MVMQMKLVIEELIREKGYQKRYIAEQMGITNNTLTHWMKNRSMIKLDQAVKLAEVLDCELEDLFIIENDDGGK</sequence>
<evidence type="ECO:0000313" key="2">
    <source>
        <dbReference type="EMBL" id="CEI82002.1"/>
    </source>
</evidence>
<dbReference type="SUPFAM" id="SSF47413">
    <property type="entry name" value="lambda repressor-like DNA-binding domains"/>
    <property type="match status" value="1"/>
</dbReference>
<keyword evidence="3" id="KW-1185">Reference proteome</keyword>
<name>A0A0A1MQU2_9BACI</name>
<dbReference type="AlphaFoldDB" id="A0A0A1MQU2"/>
<dbReference type="Pfam" id="PF01381">
    <property type="entry name" value="HTH_3"/>
    <property type="match status" value="1"/>
</dbReference>
<proteinExistence type="predicted"/>
<dbReference type="InterPro" id="IPR010982">
    <property type="entry name" value="Lambda_DNA-bd_dom_sf"/>
</dbReference>
<dbReference type="PROSITE" id="PS50943">
    <property type="entry name" value="HTH_CROC1"/>
    <property type="match status" value="1"/>
</dbReference>
<protein>
    <submittedName>
        <fullName evidence="2">Helix-turn-helix</fullName>
    </submittedName>
</protein>
<feature type="domain" description="HTH cro/C1-type" evidence="1">
    <location>
        <begin position="9"/>
        <end position="63"/>
    </location>
</feature>
<dbReference type="GO" id="GO:0003677">
    <property type="term" value="F:DNA binding"/>
    <property type="evidence" value="ECO:0007669"/>
    <property type="project" value="InterPro"/>
</dbReference>
<dbReference type="STRING" id="545501.BN997_01857"/>
<accession>A0A0A1MQU2</accession>
<dbReference type="InterPro" id="IPR001387">
    <property type="entry name" value="Cro/C1-type_HTH"/>
</dbReference>